<organism evidence="2 3">
    <name type="scientific">Dendryphion nanum</name>
    <dbReference type="NCBI Taxonomy" id="256645"/>
    <lineage>
        <taxon>Eukaryota</taxon>
        <taxon>Fungi</taxon>
        <taxon>Dikarya</taxon>
        <taxon>Ascomycota</taxon>
        <taxon>Pezizomycotina</taxon>
        <taxon>Dothideomycetes</taxon>
        <taxon>Pleosporomycetidae</taxon>
        <taxon>Pleosporales</taxon>
        <taxon>Torulaceae</taxon>
        <taxon>Dendryphion</taxon>
    </lineage>
</organism>
<comment type="caution">
    <text evidence="2">The sequence shown here is derived from an EMBL/GenBank/DDBJ whole genome shotgun (WGS) entry which is preliminary data.</text>
</comment>
<sequence>MSAIESIKLAQSLPPRLLRFFAKYPPPQLFPTAPSAIAPTVVATSTTSPVELNAPIIEPAVPAVESPILNALAEVPGPAPLEPDPSLYHNPFQPRKNFRTGKWIGPVYGLRKQADLVKLAQKHGVVDLLPYTVKKPGEKEQRRLENGLQVKGTGVGQRVKGKIWERTLKGRLEARRQAMLNMPSLIQEWKQKGHGRGWKKWPK</sequence>
<dbReference type="InterPro" id="IPR037507">
    <property type="entry name" value="Ribosomal_mL59"/>
</dbReference>
<reference evidence="2" key="1">
    <citation type="journal article" date="2021" name="Nat. Commun.">
        <title>Genetic determinants of endophytism in the Arabidopsis root mycobiome.</title>
        <authorList>
            <person name="Mesny F."/>
            <person name="Miyauchi S."/>
            <person name="Thiergart T."/>
            <person name="Pickel B."/>
            <person name="Atanasova L."/>
            <person name="Karlsson M."/>
            <person name="Huettel B."/>
            <person name="Barry K.W."/>
            <person name="Haridas S."/>
            <person name="Chen C."/>
            <person name="Bauer D."/>
            <person name="Andreopoulos W."/>
            <person name="Pangilinan J."/>
            <person name="LaButti K."/>
            <person name="Riley R."/>
            <person name="Lipzen A."/>
            <person name="Clum A."/>
            <person name="Drula E."/>
            <person name="Henrissat B."/>
            <person name="Kohler A."/>
            <person name="Grigoriev I.V."/>
            <person name="Martin F.M."/>
            <person name="Hacquard S."/>
        </authorList>
    </citation>
    <scope>NUCLEOTIDE SEQUENCE</scope>
    <source>
        <strain evidence="2">MPI-CAGE-CH-0243</strain>
    </source>
</reference>
<dbReference type="Proteomes" id="UP000700596">
    <property type="component" value="Unassembled WGS sequence"/>
</dbReference>
<evidence type="ECO:0000313" key="2">
    <source>
        <dbReference type="EMBL" id="KAH7132318.1"/>
    </source>
</evidence>
<dbReference type="EMBL" id="JAGMWT010000003">
    <property type="protein sequence ID" value="KAH7132318.1"/>
    <property type="molecule type" value="Genomic_DNA"/>
</dbReference>
<evidence type="ECO:0000313" key="3">
    <source>
        <dbReference type="Proteomes" id="UP000700596"/>
    </source>
</evidence>
<dbReference type="PANTHER" id="PTHR28041:SF1">
    <property type="entry name" value="LARGE RIBOSOMAL SUBUNIT PROTEIN ML59"/>
    <property type="match status" value="1"/>
</dbReference>
<proteinExistence type="predicted"/>
<dbReference type="PANTHER" id="PTHR28041">
    <property type="entry name" value="54S RIBOSOMAL PROTEIN L25, MITOCHONDRIAL"/>
    <property type="match status" value="1"/>
</dbReference>
<dbReference type="GO" id="GO:0005762">
    <property type="term" value="C:mitochondrial large ribosomal subunit"/>
    <property type="evidence" value="ECO:0007669"/>
    <property type="project" value="InterPro"/>
</dbReference>
<evidence type="ECO:0000259" key="1">
    <source>
        <dbReference type="Pfam" id="PF18126"/>
    </source>
</evidence>
<dbReference type="OrthoDB" id="18529at2759"/>
<gene>
    <name evidence="2" type="ORF">B0J11DRAFT_428377</name>
</gene>
<name>A0A9P9IRC0_9PLEO</name>
<dbReference type="GO" id="GO:0003735">
    <property type="term" value="F:structural constituent of ribosome"/>
    <property type="evidence" value="ECO:0007669"/>
    <property type="project" value="InterPro"/>
</dbReference>
<accession>A0A9P9IRC0</accession>
<keyword evidence="3" id="KW-1185">Reference proteome</keyword>
<feature type="domain" description="Large ribosomal subunit protein mL59" evidence="1">
    <location>
        <begin position="15"/>
        <end position="191"/>
    </location>
</feature>
<dbReference type="Pfam" id="PF18126">
    <property type="entry name" value="Mitoc_mL59"/>
    <property type="match status" value="1"/>
</dbReference>
<dbReference type="InterPro" id="IPR040922">
    <property type="entry name" value="Ribosomal_mL59_dom"/>
</dbReference>
<dbReference type="AlphaFoldDB" id="A0A9P9IRC0"/>
<protein>
    <recommendedName>
        <fullName evidence="1">Large ribosomal subunit protein mL59 domain-containing protein</fullName>
    </recommendedName>
</protein>